<dbReference type="SUPFAM" id="SSF51735">
    <property type="entry name" value="NAD(P)-binding Rossmann-fold domains"/>
    <property type="match status" value="1"/>
</dbReference>
<gene>
    <name evidence="3" type="ORF">AMD02_16475</name>
</gene>
<comment type="caution">
    <text evidence="3">The sequence shown here is derived from an EMBL/GenBank/DDBJ whole genome shotgun (WGS) entry which is preliminary data.</text>
</comment>
<sequence>MAKREKKQFAVIGLGRFGGSICRELYSMGHEVLAIDKNADKVNEFTATATHTVVAEATDEKALTSLGIRNFDYVIVCIGEDIQASILATLLLKEMDIKNVWVKAQNHYHHKVLDKIGADRIIHPEYEMGMRIAQSLSSEKVVDFIELSDEYSIMELLATEKVAGKTLIELDVRAKYGVTILAIKRGEEINVSPVPDEMIKNRDLLIVIGHKNDLKRFEDEGL</sequence>
<dbReference type="RefSeq" id="WP_010896645.1">
    <property type="nucleotide sequence ID" value="NZ_CP040441.1"/>
</dbReference>
<dbReference type="InterPro" id="IPR050721">
    <property type="entry name" value="Trk_Ktr_HKT_K-transport"/>
</dbReference>
<name>A0A0M0KDR6_ALKHA</name>
<evidence type="ECO:0000259" key="1">
    <source>
        <dbReference type="PROSITE" id="PS51201"/>
    </source>
</evidence>
<dbReference type="PATRIC" id="fig|136160.3.peg.4249"/>
<dbReference type="Pfam" id="PF02080">
    <property type="entry name" value="TrkA_C"/>
    <property type="match status" value="1"/>
</dbReference>
<dbReference type="InterPro" id="IPR006037">
    <property type="entry name" value="RCK_C"/>
</dbReference>
<dbReference type="PROSITE" id="PS51202">
    <property type="entry name" value="RCK_C"/>
    <property type="match status" value="1"/>
</dbReference>
<reference evidence="3" key="1">
    <citation type="submission" date="2015-08" db="EMBL/GenBank/DDBJ databases">
        <title>Complete DNA Sequence of Pseudomonas syringae pv. actinidiae, the Causal Agent of Kiwifruit Canker Disease.</title>
        <authorList>
            <person name="Rikkerink E.H.A."/>
            <person name="Fineran P.C."/>
        </authorList>
    </citation>
    <scope>NUCLEOTIDE SEQUENCE</scope>
    <source>
        <strain evidence="3">DSM 13666</strain>
    </source>
</reference>
<dbReference type="EMBL" id="LILD01000003">
    <property type="protein sequence ID" value="KOO36976.1"/>
    <property type="molecule type" value="Genomic_DNA"/>
</dbReference>
<proteinExistence type="predicted"/>
<dbReference type="AlphaFoldDB" id="A0A0M0KDR6"/>
<dbReference type="OMA" id="AIVANCT"/>
<feature type="domain" description="RCK N-terminal" evidence="1">
    <location>
        <begin position="6"/>
        <end position="122"/>
    </location>
</feature>
<dbReference type="InterPro" id="IPR003148">
    <property type="entry name" value="RCK_N"/>
</dbReference>
<evidence type="ECO:0000313" key="3">
    <source>
        <dbReference type="EMBL" id="KOO36976.1"/>
    </source>
</evidence>
<dbReference type="InterPro" id="IPR036291">
    <property type="entry name" value="NAD(P)-bd_dom_sf"/>
</dbReference>
<dbReference type="SUPFAM" id="SSF116726">
    <property type="entry name" value="TrkA C-terminal domain-like"/>
    <property type="match status" value="1"/>
</dbReference>
<dbReference type="Gene3D" id="3.40.50.720">
    <property type="entry name" value="NAD(P)-binding Rossmann-like Domain"/>
    <property type="match status" value="1"/>
</dbReference>
<feature type="domain" description="RCK C-terminal" evidence="2">
    <location>
        <begin position="139"/>
        <end position="222"/>
    </location>
</feature>
<evidence type="ECO:0000259" key="2">
    <source>
        <dbReference type="PROSITE" id="PS51202"/>
    </source>
</evidence>
<organism evidence="3">
    <name type="scientific">Halalkalibacterium halodurans</name>
    <name type="common">Bacillus halodurans</name>
    <dbReference type="NCBI Taxonomy" id="86665"/>
    <lineage>
        <taxon>Bacteria</taxon>
        <taxon>Bacillati</taxon>
        <taxon>Bacillota</taxon>
        <taxon>Bacilli</taxon>
        <taxon>Bacillales</taxon>
        <taxon>Bacillaceae</taxon>
        <taxon>Halalkalibacterium (ex Joshi et al. 2022)</taxon>
    </lineage>
</organism>
<dbReference type="PANTHER" id="PTHR43833">
    <property type="entry name" value="POTASSIUM CHANNEL PROTEIN 2-RELATED-RELATED"/>
    <property type="match status" value="1"/>
</dbReference>
<accession>A0A0M0KDR6</accession>
<dbReference type="Pfam" id="PF02254">
    <property type="entry name" value="TrkA_N"/>
    <property type="match status" value="1"/>
</dbReference>
<protein>
    <submittedName>
        <fullName evidence="3">Potassium transporter Trk</fullName>
    </submittedName>
</protein>
<dbReference type="GO" id="GO:0008324">
    <property type="term" value="F:monoatomic cation transmembrane transporter activity"/>
    <property type="evidence" value="ECO:0007669"/>
    <property type="project" value="InterPro"/>
</dbReference>
<dbReference type="PROSITE" id="PS51201">
    <property type="entry name" value="RCK_N"/>
    <property type="match status" value="1"/>
</dbReference>
<dbReference type="InterPro" id="IPR036721">
    <property type="entry name" value="RCK_C_sf"/>
</dbReference>
<dbReference type="GeneID" id="87596027"/>
<dbReference type="GO" id="GO:0006813">
    <property type="term" value="P:potassium ion transport"/>
    <property type="evidence" value="ECO:0007669"/>
    <property type="project" value="InterPro"/>
</dbReference>
<dbReference type="Gene3D" id="3.30.70.1450">
    <property type="entry name" value="Regulator of K+ conductance, C-terminal domain"/>
    <property type="match status" value="1"/>
</dbReference>
<accession>A0A4Y7WTD4</accession>
<dbReference type="FunFam" id="3.40.50.720:FF:000745">
    <property type="entry name" value="Ktr system potassium uptake protein A"/>
    <property type="match status" value="1"/>
</dbReference>
<dbReference type="PANTHER" id="PTHR43833:SF7">
    <property type="entry name" value="KTR SYSTEM POTASSIUM UPTAKE PROTEIN C"/>
    <property type="match status" value="1"/>
</dbReference>